<dbReference type="HOGENOM" id="CLU_1775815_0_0_6"/>
<protein>
    <submittedName>
        <fullName evidence="1">Periplasmic sensory histidine protein kinase, two-component</fullName>
    </submittedName>
</protein>
<keyword evidence="1" id="KW-0418">Kinase</keyword>
<evidence type="ECO:0000313" key="1">
    <source>
        <dbReference type="EMBL" id="AHZ73483.1"/>
    </source>
</evidence>
<accession>A0A024EM60</accession>
<proteinExistence type="predicted"/>
<dbReference type="AlphaFoldDB" id="A0A024EM60"/>
<reference evidence="1 2" key="1">
    <citation type="journal article" date="2012" name="J. Bacteriol.">
        <title>Genome sequence of cold-adapted Pseudomonas mandelii strain JR-1.</title>
        <authorList>
            <person name="Jang S.H."/>
            <person name="Kim J."/>
            <person name="Kim J."/>
            <person name="Hong S."/>
            <person name="Lee C."/>
        </authorList>
    </citation>
    <scope>NUCLEOTIDE SEQUENCE [LARGE SCALE GENOMIC DNA]</scope>
    <source>
        <strain evidence="1 2">JR-1</strain>
        <plasmid evidence="2">Plasmid</plasmid>
    </source>
</reference>
<sequence>MHGDSCAIFFFFCRSEHARDERNDTAGCRAPSVIVDDHREHARSYRGPASGPHHRPKGCPWSSATGQPVDTRILWERACPRWRCVIQHGYRLTHRYRRNAARSKPAPTRIPRLYVVLRRNHVRSYADLFVDAMRRYWASSVLRTQL</sequence>
<organism evidence="1 2">
    <name type="scientific">Pseudomonas mandelii JR-1</name>
    <dbReference type="NCBI Taxonomy" id="1147786"/>
    <lineage>
        <taxon>Bacteria</taxon>
        <taxon>Pseudomonadati</taxon>
        <taxon>Pseudomonadota</taxon>
        <taxon>Gammaproteobacteria</taxon>
        <taxon>Pseudomonadales</taxon>
        <taxon>Pseudomonadaceae</taxon>
        <taxon>Pseudomonas</taxon>
    </lineage>
</organism>
<dbReference type="GO" id="GO:0016301">
    <property type="term" value="F:kinase activity"/>
    <property type="evidence" value="ECO:0007669"/>
    <property type="project" value="UniProtKB-KW"/>
</dbReference>
<keyword evidence="1" id="KW-0808">Transferase</keyword>
<dbReference type="Proteomes" id="UP000026913">
    <property type="component" value="Plasmid unnamed"/>
</dbReference>
<keyword evidence="1" id="KW-0614">Plasmid</keyword>
<dbReference type="EMBL" id="CP005961">
    <property type="protein sequence ID" value="AHZ73483.1"/>
    <property type="molecule type" value="Genomic_DNA"/>
</dbReference>
<name>A0A024EM60_9PSED</name>
<geneLocation type="plasmid" evidence="2"/>
<dbReference type="KEGG" id="pman:OU5_P0231"/>
<evidence type="ECO:0000313" key="2">
    <source>
        <dbReference type="Proteomes" id="UP000026913"/>
    </source>
</evidence>
<gene>
    <name evidence="1" type="ORF">OU5_P0231</name>
</gene>